<organism evidence="1 2">
    <name type="scientific">Mycena albidolilacea</name>
    <dbReference type="NCBI Taxonomy" id="1033008"/>
    <lineage>
        <taxon>Eukaryota</taxon>
        <taxon>Fungi</taxon>
        <taxon>Dikarya</taxon>
        <taxon>Basidiomycota</taxon>
        <taxon>Agaricomycotina</taxon>
        <taxon>Agaricomycetes</taxon>
        <taxon>Agaricomycetidae</taxon>
        <taxon>Agaricales</taxon>
        <taxon>Marasmiineae</taxon>
        <taxon>Mycenaceae</taxon>
        <taxon>Mycena</taxon>
    </lineage>
</organism>
<evidence type="ECO:0000313" key="1">
    <source>
        <dbReference type="EMBL" id="KAJ7302515.1"/>
    </source>
</evidence>
<sequence>MTIVEAAAYTSTCLPLDGGAPGLDEPRRWRDSSISESWFVELCLAASSHLVMDGTSRLDAARHGLRLGASEASRNAAVYQWAEHSESIQMSSASNSQAVGIFATGFRWNPASAGGFHWRTSARQCMPPSVNADHGRSAGATSVHITGLPRITRELMPPPAALCTGGPQWLCQKQQFTVQVKKCGGISNTFRYWSQGALVSVDKQ</sequence>
<dbReference type="AlphaFoldDB" id="A0AAD6YZW2"/>
<dbReference type="Proteomes" id="UP001218218">
    <property type="component" value="Unassembled WGS sequence"/>
</dbReference>
<keyword evidence="2" id="KW-1185">Reference proteome</keyword>
<reference evidence="1" key="1">
    <citation type="submission" date="2023-03" db="EMBL/GenBank/DDBJ databases">
        <title>Massive genome expansion in bonnet fungi (Mycena s.s.) driven by repeated elements and novel gene families across ecological guilds.</title>
        <authorList>
            <consortium name="Lawrence Berkeley National Laboratory"/>
            <person name="Harder C.B."/>
            <person name="Miyauchi S."/>
            <person name="Viragh M."/>
            <person name="Kuo A."/>
            <person name="Thoen E."/>
            <person name="Andreopoulos B."/>
            <person name="Lu D."/>
            <person name="Skrede I."/>
            <person name="Drula E."/>
            <person name="Henrissat B."/>
            <person name="Morin E."/>
            <person name="Kohler A."/>
            <person name="Barry K."/>
            <person name="LaButti K."/>
            <person name="Morin E."/>
            <person name="Salamov A."/>
            <person name="Lipzen A."/>
            <person name="Mereny Z."/>
            <person name="Hegedus B."/>
            <person name="Baldrian P."/>
            <person name="Stursova M."/>
            <person name="Weitz H."/>
            <person name="Taylor A."/>
            <person name="Grigoriev I.V."/>
            <person name="Nagy L.G."/>
            <person name="Martin F."/>
            <person name="Kauserud H."/>
        </authorList>
    </citation>
    <scope>NUCLEOTIDE SEQUENCE</scope>
    <source>
        <strain evidence="1">CBHHK002</strain>
    </source>
</reference>
<accession>A0AAD6YZW2</accession>
<dbReference type="EMBL" id="JARIHO010000115">
    <property type="protein sequence ID" value="KAJ7302515.1"/>
    <property type="molecule type" value="Genomic_DNA"/>
</dbReference>
<proteinExistence type="predicted"/>
<name>A0AAD6YZW2_9AGAR</name>
<comment type="caution">
    <text evidence="1">The sequence shown here is derived from an EMBL/GenBank/DDBJ whole genome shotgun (WGS) entry which is preliminary data.</text>
</comment>
<gene>
    <name evidence="1" type="ORF">DFH08DRAFT_826537</name>
</gene>
<evidence type="ECO:0000313" key="2">
    <source>
        <dbReference type="Proteomes" id="UP001218218"/>
    </source>
</evidence>
<protein>
    <submittedName>
        <fullName evidence="1">Uncharacterized protein</fullName>
    </submittedName>
</protein>